<dbReference type="Gene3D" id="1.10.10.10">
    <property type="entry name" value="Winged helix-like DNA-binding domain superfamily/Winged helix DNA-binding domain"/>
    <property type="match status" value="1"/>
</dbReference>
<dbReference type="PANTHER" id="PTHR36766:SF30">
    <property type="entry name" value="TIR-NBS TYPE DISEASE RESISTANCE PROTEIN-RELATED"/>
    <property type="match status" value="1"/>
</dbReference>
<sequence length="758" mass="85423">MGDPLVAPALVGFGVNLLLTEVIKAGRMAYRCKDECNELVAKLESVRPLVEQVNDNSSKGNEACTLWLSGFQSLLERAKVVTNECKLESRWSRRKRMVKFWRWKKLPSLVMKISSDIEEARSNTSLVTLGIVLSMHIPKQVEAFSFVKQGTPSLIVGVDEHFKKLKMSILQSHGGDKASHFGLQGRGGAGKTLLVQMLNNDDDIQMKYGKDSVIWMTVGLDAKVSDLYEKLGRCCILDNRVSEKFKLIKNQEEQRTFLKNAYAKKKVFLILDDVWEKPKYDHHDMLFWVDIARGQGSATLITSRSKSVLCKVQAKVEVVLSLPKEESWKLFCCHAFESGGALLTTLEELAWDVCEECKGLPLALKRCALHDLRRSKPIVDSNVDDELFGRLELSYKELKDDATRICFLYFAAFPEDYEIEADELLRMWVAEKLFGLDLSTEEAKDKARAHLEILVRRSLIDRYQGSNYFHIHDVLRDLALHIIGKAERGECGYECFFQSRKEYAIIPKIELLKDLKRMSFMGCNICKWPEDLQAPHLKVCILREISDIQSELMTSLFKMMPDLKFLDLSGNHLSDGKVPCFESLVSLTHLELGRNFFHEFPMSVVHLHKLVSLHVADCRSLKALPKSMGNLNSLVKLDLYGCRSLKALPESMGNLNSLVELDLGGCESLEAFPKSMGKLNSLVKLNLGGCESLEALPESMGKLNSLVQLNLYGCGSLEALPESMGNLNSLVELNLGSCESLEAFPESMGNLKNLKVFK</sequence>
<dbReference type="GO" id="GO:0006952">
    <property type="term" value="P:defense response"/>
    <property type="evidence" value="ECO:0007669"/>
    <property type="project" value="UniProtKB-KW"/>
</dbReference>
<dbReference type="InterPro" id="IPR027417">
    <property type="entry name" value="P-loop_NTPase"/>
</dbReference>
<dbReference type="AlphaFoldDB" id="A0A2K1JX77"/>
<feature type="domain" description="NB-ARC" evidence="3">
    <location>
        <begin position="176"/>
        <end position="337"/>
    </location>
</feature>
<dbReference type="Pfam" id="PF23598">
    <property type="entry name" value="LRR_14"/>
    <property type="match status" value="2"/>
</dbReference>
<dbReference type="Gene3D" id="1.20.930.20">
    <property type="entry name" value="Adaptor protein Cbl, N-terminal domain"/>
    <property type="match status" value="1"/>
</dbReference>
<dbReference type="STRING" id="3218.A0A2K1JX77"/>
<gene>
    <name evidence="6" type="ORF">PHYPA_013218</name>
</gene>
<dbReference type="InParanoid" id="A0A2K1JX77"/>
<evidence type="ECO:0000259" key="3">
    <source>
        <dbReference type="Pfam" id="PF00931"/>
    </source>
</evidence>
<keyword evidence="8" id="KW-1185">Reference proteome</keyword>
<dbReference type="InterPro" id="IPR058922">
    <property type="entry name" value="WHD_DRP"/>
</dbReference>
<dbReference type="Gene3D" id="3.40.50.300">
    <property type="entry name" value="P-loop containing nucleotide triphosphate hydrolases"/>
    <property type="match status" value="1"/>
</dbReference>
<dbReference type="SUPFAM" id="SSF52058">
    <property type="entry name" value="L domain-like"/>
    <property type="match status" value="1"/>
</dbReference>
<dbReference type="InterPro" id="IPR036537">
    <property type="entry name" value="Adaptor_Cbl_N_dom_sf"/>
</dbReference>
<proteinExistence type="predicted"/>
<dbReference type="InterPro" id="IPR036388">
    <property type="entry name" value="WH-like_DNA-bd_sf"/>
</dbReference>
<evidence type="ECO:0000259" key="5">
    <source>
        <dbReference type="Pfam" id="PF23598"/>
    </source>
</evidence>
<dbReference type="GO" id="GO:0007166">
    <property type="term" value="P:cell surface receptor signaling pathway"/>
    <property type="evidence" value="ECO:0007669"/>
    <property type="project" value="InterPro"/>
</dbReference>
<evidence type="ECO:0000313" key="8">
    <source>
        <dbReference type="Proteomes" id="UP000006727"/>
    </source>
</evidence>
<evidence type="ECO:0000256" key="2">
    <source>
        <dbReference type="ARBA" id="ARBA00022821"/>
    </source>
</evidence>
<dbReference type="Gene3D" id="1.10.8.430">
    <property type="entry name" value="Helical domain of apoptotic protease-activating factors"/>
    <property type="match status" value="1"/>
</dbReference>
<name>A0A2K1JX77_PHYPA</name>
<dbReference type="SUPFAM" id="SSF52540">
    <property type="entry name" value="P-loop containing nucleoside triphosphate hydrolases"/>
    <property type="match status" value="1"/>
</dbReference>
<dbReference type="Proteomes" id="UP000006727">
    <property type="component" value="Chromosome 10"/>
</dbReference>
<dbReference type="Pfam" id="PF23559">
    <property type="entry name" value="WHD_DRP"/>
    <property type="match status" value="1"/>
</dbReference>
<dbReference type="PANTHER" id="PTHR36766">
    <property type="entry name" value="PLANT BROAD-SPECTRUM MILDEW RESISTANCE PROTEIN RPW8"/>
    <property type="match status" value="1"/>
</dbReference>
<dbReference type="Pfam" id="PF00931">
    <property type="entry name" value="NB-ARC"/>
    <property type="match status" value="1"/>
</dbReference>
<dbReference type="FunFam" id="1.10.10.10:FF:000322">
    <property type="entry name" value="Probable disease resistance protein At1g63360"/>
    <property type="match status" value="1"/>
</dbReference>
<feature type="domain" description="Disease resistance R13L4/SHOC-2-like LRR" evidence="5">
    <location>
        <begin position="669"/>
        <end position="757"/>
    </location>
</feature>
<organism evidence="6">
    <name type="scientific">Physcomitrium patens</name>
    <name type="common">Spreading-leaved earth moss</name>
    <name type="synonym">Physcomitrella patens</name>
    <dbReference type="NCBI Taxonomy" id="3218"/>
    <lineage>
        <taxon>Eukaryota</taxon>
        <taxon>Viridiplantae</taxon>
        <taxon>Streptophyta</taxon>
        <taxon>Embryophyta</taxon>
        <taxon>Bryophyta</taxon>
        <taxon>Bryophytina</taxon>
        <taxon>Bryopsida</taxon>
        <taxon>Funariidae</taxon>
        <taxon>Funariales</taxon>
        <taxon>Funariaceae</taxon>
        <taxon>Physcomitrium</taxon>
    </lineage>
</organism>
<keyword evidence="1" id="KW-0677">Repeat</keyword>
<dbReference type="InterPro" id="IPR032675">
    <property type="entry name" value="LRR_dom_sf"/>
</dbReference>
<feature type="domain" description="Disease resistance protein winged helix" evidence="4">
    <location>
        <begin position="413"/>
        <end position="479"/>
    </location>
</feature>
<dbReference type="Gene3D" id="3.80.10.10">
    <property type="entry name" value="Ribonuclease Inhibitor"/>
    <property type="match status" value="1"/>
</dbReference>
<dbReference type="GO" id="GO:0043531">
    <property type="term" value="F:ADP binding"/>
    <property type="evidence" value="ECO:0007669"/>
    <property type="project" value="InterPro"/>
</dbReference>
<dbReference type="EMBL" id="ABEU02000010">
    <property type="protein sequence ID" value="PNR46099.1"/>
    <property type="molecule type" value="Genomic_DNA"/>
</dbReference>
<reference evidence="6 8" key="1">
    <citation type="journal article" date="2008" name="Science">
        <title>The Physcomitrella genome reveals evolutionary insights into the conquest of land by plants.</title>
        <authorList>
            <person name="Rensing S."/>
            <person name="Lang D."/>
            <person name="Zimmer A."/>
            <person name="Terry A."/>
            <person name="Salamov A."/>
            <person name="Shapiro H."/>
            <person name="Nishiyama T."/>
            <person name="Perroud P.-F."/>
            <person name="Lindquist E."/>
            <person name="Kamisugi Y."/>
            <person name="Tanahashi T."/>
            <person name="Sakakibara K."/>
            <person name="Fujita T."/>
            <person name="Oishi K."/>
            <person name="Shin-I T."/>
            <person name="Kuroki Y."/>
            <person name="Toyoda A."/>
            <person name="Suzuki Y."/>
            <person name="Hashimoto A."/>
            <person name="Yamaguchi K."/>
            <person name="Sugano A."/>
            <person name="Kohara Y."/>
            <person name="Fujiyama A."/>
            <person name="Anterola A."/>
            <person name="Aoki S."/>
            <person name="Ashton N."/>
            <person name="Barbazuk W.B."/>
            <person name="Barker E."/>
            <person name="Bennetzen J."/>
            <person name="Bezanilla M."/>
            <person name="Blankenship R."/>
            <person name="Cho S.H."/>
            <person name="Dutcher S."/>
            <person name="Estelle M."/>
            <person name="Fawcett J.A."/>
            <person name="Gundlach H."/>
            <person name="Hanada K."/>
            <person name="Heyl A."/>
            <person name="Hicks K.A."/>
            <person name="Hugh J."/>
            <person name="Lohr M."/>
            <person name="Mayer K."/>
            <person name="Melkozernov A."/>
            <person name="Murata T."/>
            <person name="Nelson D."/>
            <person name="Pils B."/>
            <person name="Prigge M."/>
            <person name="Reiss B."/>
            <person name="Renner T."/>
            <person name="Rombauts S."/>
            <person name="Rushton P."/>
            <person name="Sanderfoot A."/>
            <person name="Schween G."/>
            <person name="Shiu S.-H."/>
            <person name="Stueber K."/>
            <person name="Theodoulou F.L."/>
            <person name="Tu H."/>
            <person name="Van de Peer Y."/>
            <person name="Verrier P.J."/>
            <person name="Waters E."/>
            <person name="Wood A."/>
            <person name="Yang L."/>
            <person name="Cove D."/>
            <person name="Cuming A."/>
            <person name="Hasebe M."/>
            <person name="Lucas S."/>
            <person name="Mishler D.B."/>
            <person name="Reski R."/>
            <person name="Grigoriev I."/>
            <person name="Quatrano R.S."/>
            <person name="Boore J.L."/>
        </authorList>
    </citation>
    <scope>NUCLEOTIDE SEQUENCE [LARGE SCALE GENOMIC DNA]</scope>
    <source>
        <strain evidence="7 8">cv. Gransden 2004</strain>
    </source>
</reference>
<feature type="domain" description="Disease resistance R13L4/SHOC-2-like LRR" evidence="5">
    <location>
        <begin position="520"/>
        <end position="663"/>
    </location>
</feature>
<reference evidence="7" key="3">
    <citation type="submission" date="2020-12" db="UniProtKB">
        <authorList>
            <consortium name="EnsemblPlants"/>
        </authorList>
    </citation>
    <scope>IDENTIFICATION</scope>
</reference>
<dbReference type="InterPro" id="IPR055414">
    <property type="entry name" value="LRR_R13L4/SHOC2-like"/>
</dbReference>
<accession>A0A2K1JX77</accession>
<keyword evidence="2" id="KW-0611">Plant defense</keyword>
<dbReference type="PaxDb" id="3218-PP1S95_7V6.1"/>
<evidence type="ECO:0000313" key="6">
    <source>
        <dbReference type="EMBL" id="PNR46099.1"/>
    </source>
</evidence>
<evidence type="ECO:0000256" key="1">
    <source>
        <dbReference type="ARBA" id="ARBA00022737"/>
    </source>
</evidence>
<protein>
    <submittedName>
        <fullName evidence="6 7">Uncharacterized protein</fullName>
    </submittedName>
</protein>
<dbReference type="FunCoup" id="A0A2K1JX77">
    <property type="interactions" value="867"/>
</dbReference>
<reference evidence="6 8" key="2">
    <citation type="journal article" date="2018" name="Plant J.">
        <title>The Physcomitrella patens chromosome-scale assembly reveals moss genome structure and evolution.</title>
        <authorList>
            <person name="Lang D."/>
            <person name="Ullrich K.K."/>
            <person name="Murat F."/>
            <person name="Fuchs J."/>
            <person name="Jenkins J."/>
            <person name="Haas F.B."/>
            <person name="Piednoel M."/>
            <person name="Gundlach H."/>
            <person name="Van Bel M."/>
            <person name="Meyberg R."/>
            <person name="Vives C."/>
            <person name="Morata J."/>
            <person name="Symeonidi A."/>
            <person name="Hiss M."/>
            <person name="Muchero W."/>
            <person name="Kamisugi Y."/>
            <person name="Saleh O."/>
            <person name="Blanc G."/>
            <person name="Decker E.L."/>
            <person name="van Gessel N."/>
            <person name="Grimwood J."/>
            <person name="Hayes R.D."/>
            <person name="Graham S.W."/>
            <person name="Gunter L.E."/>
            <person name="McDaniel S.F."/>
            <person name="Hoernstein S.N.W."/>
            <person name="Larsson A."/>
            <person name="Li F.W."/>
            <person name="Perroud P.F."/>
            <person name="Phillips J."/>
            <person name="Ranjan P."/>
            <person name="Rokshar D.S."/>
            <person name="Rothfels C.J."/>
            <person name="Schneider L."/>
            <person name="Shu S."/>
            <person name="Stevenson D.W."/>
            <person name="Thummler F."/>
            <person name="Tillich M."/>
            <person name="Villarreal Aguilar J.C."/>
            <person name="Widiez T."/>
            <person name="Wong G.K."/>
            <person name="Wymore A."/>
            <person name="Zhang Y."/>
            <person name="Zimmer A.D."/>
            <person name="Quatrano R.S."/>
            <person name="Mayer K.F.X."/>
            <person name="Goodstein D."/>
            <person name="Casacuberta J.M."/>
            <person name="Vandepoele K."/>
            <person name="Reski R."/>
            <person name="Cuming A.C."/>
            <person name="Tuskan G.A."/>
            <person name="Maumus F."/>
            <person name="Salse J."/>
            <person name="Schmutz J."/>
            <person name="Rensing S.A."/>
        </authorList>
    </citation>
    <scope>NUCLEOTIDE SEQUENCE [LARGE SCALE GENOMIC DNA]</scope>
    <source>
        <strain evidence="7 8">cv. Gransden 2004</strain>
    </source>
</reference>
<dbReference type="InterPro" id="IPR002182">
    <property type="entry name" value="NB-ARC"/>
</dbReference>
<evidence type="ECO:0000259" key="4">
    <source>
        <dbReference type="Pfam" id="PF23559"/>
    </source>
</evidence>
<dbReference type="PRINTS" id="PR00364">
    <property type="entry name" value="DISEASERSIST"/>
</dbReference>
<dbReference type="InterPro" id="IPR042197">
    <property type="entry name" value="Apaf_helical"/>
</dbReference>
<dbReference type="EnsemblPlants" id="Pp3c10_50V3.1">
    <property type="protein sequence ID" value="Pp3c10_50V3.1"/>
    <property type="gene ID" value="Pp3c10_50"/>
</dbReference>
<dbReference type="Gramene" id="Pp3c10_50V3.1">
    <property type="protein sequence ID" value="Pp3c10_50V3.1"/>
    <property type="gene ID" value="Pp3c10_50"/>
</dbReference>
<evidence type="ECO:0000313" key="7">
    <source>
        <dbReference type="EnsemblPlants" id="Pp3c10_50V3.1"/>
    </source>
</evidence>